<accession>A0A4C1SDL5</accession>
<protein>
    <submittedName>
        <fullName evidence="1">Uncharacterized protein</fullName>
    </submittedName>
</protein>
<proteinExistence type="predicted"/>
<name>A0A4C1SDL5_EUMVA</name>
<dbReference type="AlphaFoldDB" id="A0A4C1SDL5"/>
<reference evidence="1 2" key="1">
    <citation type="journal article" date="2019" name="Commun. Biol.">
        <title>The bagworm genome reveals a unique fibroin gene that provides high tensile strength.</title>
        <authorList>
            <person name="Kono N."/>
            <person name="Nakamura H."/>
            <person name="Ohtoshi R."/>
            <person name="Tomita M."/>
            <person name="Numata K."/>
            <person name="Arakawa K."/>
        </authorList>
    </citation>
    <scope>NUCLEOTIDE SEQUENCE [LARGE SCALE GENOMIC DNA]</scope>
</reference>
<dbReference type="Proteomes" id="UP000299102">
    <property type="component" value="Unassembled WGS sequence"/>
</dbReference>
<comment type="caution">
    <text evidence="1">The sequence shown here is derived from an EMBL/GenBank/DDBJ whole genome shotgun (WGS) entry which is preliminary data.</text>
</comment>
<organism evidence="1 2">
    <name type="scientific">Eumeta variegata</name>
    <name type="common">Bagworm moth</name>
    <name type="synonym">Eumeta japonica</name>
    <dbReference type="NCBI Taxonomy" id="151549"/>
    <lineage>
        <taxon>Eukaryota</taxon>
        <taxon>Metazoa</taxon>
        <taxon>Ecdysozoa</taxon>
        <taxon>Arthropoda</taxon>
        <taxon>Hexapoda</taxon>
        <taxon>Insecta</taxon>
        <taxon>Pterygota</taxon>
        <taxon>Neoptera</taxon>
        <taxon>Endopterygota</taxon>
        <taxon>Lepidoptera</taxon>
        <taxon>Glossata</taxon>
        <taxon>Ditrysia</taxon>
        <taxon>Tineoidea</taxon>
        <taxon>Psychidae</taxon>
        <taxon>Oiketicinae</taxon>
        <taxon>Eumeta</taxon>
    </lineage>
</organism>
<sequence length="78" mass="8383">MLASPLAGSRSAGFAVSSPNLEKATNVIAEVQNNRTYLFQSNDLTVTRNDANLVGNISACDTRETNTSLEAPRHQVSF</sequence>
<gene>
    <name evidence="1" type="ORF">EVAR_864_1</name>
</gene>
<dbReference type="EMBL" id="BGZK01000005">
    <property type="protein sequence ID" value="GBP00249.1"/>
    <property type="molecule type" value="Genomic_DNA"/>
</dbReference>
<evidence type="ECO:0000313" key="1">
    <source>
        <dbReference type="EMBL" id="GBP00249.1"/>
    </source>
</evidence>
<evidence type="ECO:0000313" key="2">
    <source>
        <dbReference type="Proteomes" id="UP000299102"/>
    </source>
</evidence>
<keyword evidence="2" id="KW-1185">Reference proteome</keyword>